<dbReference type="GO" id="GO:0032049">
    <property type="term" value="P:cardiolipin biosynthetic process"/>
    <property type="evidence" value="ECO:0007669"/>
    <property type="project" value="UniProtKB-ARBA"/>
</dbReference>
<dbReference type="PANTHER" id="PTHR21248">
    <property type="entry name" value="CARDIOLIPIN SYNTHASE"/>
    <property type="match status" value="1"/>
</dbReference>
<dbReference type="EMBL" id="NKHG01000066">
    <property type="protein sequence ID" value="PCK21222.1"/>
    <property type="molecule type" value="Genomic_DNA"/>
</dbReference>
<dbReference type="Proteomes" id="UP000228754">
    <property type="component" value="Unassembled WGS sequence"/>
</dbReference>
<dbReference type="GO" id="GO:0030572">
    <property type="term" value="F:phosphatidyltransferase activity"/>
    <property type="evidence" value="ECO:0007669"/>
    <property type="project" value="UniProtKB-ARBA"/>
</dbReference>
<accession>A0A2A5IVV3</accession>
<evidence type="ECO:0000259" key="2">
    <source>
        <dbReference type="PROSITE" id="PS50035"/>
    </source>
</evidence>
<dbReference type="Pfam" id="PF13091">
    <property type="entry name" value="PLDc_2"/>
    <property type="match status" value="2"/>
</dbReference>
<feature type="transmembrane region" description="Helical" evidence="1">
    <location>
        <begin position="6"/>
        <end position="28"/>
    </location>
</feature>
<dbReference type="InterPro" id="IPR001736">
    <property type="entry name" value="PLipase_D/transphosphatidylase"/>
</dbReference>
<keyword evidence="1" id="KW-0812">Transmembrane</keyword>
<dbReference type="CDD" id="cd09113">
    <property type="entry name" value="PLDc_ymdC_like_2"/>
    <property type="match status" value="1"/>
</dbReference>
<feature type="domain" description="PLD phosphodiesterase" evidence="2">
    <location>
        <begin position="370"/>
        <end position="397"/>
    </location>
</feature>
<reference evidence="3 4" key="1">
    <citation type="submission" date="2017-06" db="EMBL/GenBank/DDBJ databases">
        <title>Draft Genome Sequence of Bacillus sp Strain 36R Isolated from saline sediment at Atanasia, Sonora, Mexico.</title>
        <authorList>
            <person name="Sanchez Diaz R."/>
            <person name="Quiroz Macias M.E."/>
            <person name="Ibarra Gamez J.C."/>
            <person name="Enciso Ibarra J."/>
            <person name="Gomez Gil B."/>
            <person name="Galaviz Silva L."/>
        </authorList>
    </citation>
    <scope>NUCLEOTIDE SEQUENCE [LARGE SCALE GENOMIC DNA]</scope>
    <source>
        <strain evidence="3 4">36R_ATNSAL</strain>
    </source>
</reference>
<gene>
    <name evidence="3" type="ORF">CEY02_09115</name>
</gene>
<keyword evidence="1" id="KW-1133">Transmembrane helix</keyword>
<protein>
    <submittedName>
        <fullName evidence="3">Phospholipase</fullName>
    </submittedName>
</protein>
<evidence type="ECO:0000313" key="4">
    <source>
        <dbReference type="Proteomes" id="UP000228754"/>
    </source>
</evidence>
<dbReference type="AlphaFoldDB" id="A0A2A5IVV3"/>
<keyword evidence="1" id="KW-0472">Membrane</keyword>
<dbReference type="PANTHER" id="PTHR21248:SF12">
    <property type="entry name" value="CARDIOLIPIN SYNTHASE C"/>
    <property type="match status" value="1"/>
</dbReference>
<sequence length="470" mass="53823">MLHLLLFLILILLYVVYVFLTAFVLFYLPVQKSCKKHCIYKASSISGDDQGTNQVMLLDDGFESGQVRIQMIREAKRVIRLSYYSIQKGKTAEWVLGALIEAADRGVKVQLLLDGICHSLRGPLKHLRYAVANHPNMAIRFYEPFRLFKPWTWHNRLHDKLILADGRVAVMGGRNIGDKYFADQPPKDFAYDRDVLLYNAKKGKVLDEMEQYFVYQWNHHFTKRTKGVFSKRKEKKGEKLRKQLLMSYQEAIRTKEPFVMSSFDWANDGTSVKQIAFFTNPVERLNKRPLVLKKLNDLAHRAKRSVLIQTPYVIPTRPMKDGITPLSKGIQTTVVTNSLTATPNPLAFAGYLSTKKELIKTGVHLYEYEGPYSIHGKSMVIDDYLSIIGTYNLDARSSFLNTESILVIDSAPFALSLTQAIERKIAYSVLVAKDRTAYQASAYGQKKKPLMKRLLLNGLSTITVLWRRLI</sequence>
<proteinExistence type="predicted"/>
<dbReference type="PROSITE" id="PS50035">
    <property type="entry name" value="PLD"/>
    <property type="match status" value="2"/>
</dbReference>
<evidence type="ECO:0000256" key="1">
    <source>
        <dbReference type="SAM" id="Phobius"/>
    </source>
</evidence>
<dbReference type="InterPro" id="IPR025202">
    <property type="entry name" value="PLD-like_dom"/>
</dbReference>
<evidence type="ECO:0000313" key="3">
    <source>
        <dbReference type="EMBL" id="PCK21222.1"/>
    </source>
</evidence>
<feature type="domain" description="PLD phosphodiesterase" evidence="2">
    <location>
        <begin position="153"/>
        <end position="180"/>
    </location>
</feature>
<dbReference type="SUPFAM" id="SSF56024">
    <property type="entry name" value="Phospholipase D/nuclease"/>
    <property type="match status" value="2"/>
</dbReference>
<dbReference type="CDD" id="cd09111">
    <property type="entry name" value="PLDc_ymdC_like_1"/>
    <property type="match status" value="1"/>
</dbReference>
<organism evidence="3 4">
    <name type="scientific">Bacillus pumilus</name>
    <name type="common">Bacillus mesentericus</name>
    <dbReference type="NCBI Taxonomy" id="1408"/>
    <lineage>
        <taxon>Bacteria</taxon>
        <taxon>Bacillati</taxon>
        <taxon>Bacillota</taxon>
        <taxon>Bacilli</taxon>
        <taxon>Bacillales</taxon>
        <taxon>Bacillaceae</taxon>
        <taxon>Bacillus</taxon>
    </lineage>
</organism>
<dbReference type="OrthoDB" id="9814092at2"/>
<comment type="caution">
    <text evidence="3">The sequence shown here is derived from an EMBL/GenBank/DDBJ whole genome shotgun (WGS) entry which is preliminary data.</text>
</comment>
<name>A0A2A5IVV3_BACPU</name>
<dbReference type="SMART" id="SM00155">
    <property type="entry name" value="PLDc"/>
    <property type="match status" value="2"/>
</dbReference>
<dbReference type="Gene3D" id="3.30.870.10">
    <property type="entry name" value="Endonuclease Chain A"/>
    <property type="match status" value="2"/>
</dbReference>